<protein>
    <submittedName>
        <fullName evidence="1">Uncharacterized protein</fullName>
    </submittedName>
</protein>
<dbReference type="Proteomes" id="UP000018888">
    <property type="component" value="Unassembled WGS sequence"/>
</dbReference>
<accession>A0A2P4P2N5</accession>
<dbReference type="EMBL" id="AUPC02000438">
    <property type="protein sequence ID" value="POG59651.1"/>
    <property type="molecule type" value="Genomic_DNA"/>
</dbReference>
<reference evidence="1 2" key="2">
    <citation type="journal article" date="2018" name="New Phytol.">
        <title>High intraspecific genome diversity in the model arbuscular mycorrhizal symbiont Rhizophagus irregularis.</title>
        <authorList>
            <person name="Chen E.C.H."/>
            <person name="Morin E."/>
            <person name="Beaudet D."/>
            <person name="Noel J."/>
            <person name="Yildirir G."/>
            <person name="Ndikumana S."/>
            <person name="Charron P."/>
            <person name="St-Onge C."/>
            <person name="Giorgi J."/>
            <person name="Kruger M."/>
            <person name="Marton T."/>
            <person name="Ropars J."/>
            <person name="Grigoriev I.V."/>
            <person name="Hainaut M."/>
            <person name="Henrissat B."/>
            <person name="Roux C."/>
            <person name="Martin F."/>
            <person name="Corradi N."/>
        </authorList>
    </citation>
    <scope>NUCLEOTIDE SEQUENCE [LARGE SCALE GENOMIC DNA]</scope>
    <source>
        <strain evidence="1 2">DAOM 197198</strain>
    </source>
</reference>
<gene>
    <name evidence="1" type="ORF">GLOIN_2v1720566</name>
</gene>
<evidence type="ECO:0000313" key="2">
    <source>
        <dbReference type="Proteomes" id="UP000018888"/>
    </source>
</evidence>
<keyword evidence="2" id="KW-1185">Reference proteome</keyword>
<sequence>MFTMLSVYNDLLVLFKKNQKILFIQYLSHILYLLLEKKIYTIHTHLMYYTNLLLLLEKN</sequence>
<proteinExistence type="predicted"/>
<dbReference type="AlphaFoldDB" id="A0A2P4P2N5"/>
<name>A0A2P4P2N5_RHIID</name>
<reference evidence="1 2" key="1">
    <citation type="journal article" date="2013" name="Proc. Natl. Acad. Sci. U.S.A.">
        <title>Genome of an arbuscular mycorrhizal fungus provides insight into the oldest plant symbiosis.</title>
        <authorList>
            <person name="Tisserant E."/>
            <person name="Malbreil M."/>
            <person name="Kuo A."/>
            <person name="Kohler A."/>
            <person name="Symeonidi A."/>
            <person name="Balestrini R."/>
            <person name="Charron P."/>
            <person name="Duensing N."/>
            <person name="Frei Dit Frey N."/>
            <person name="Gianinazzi-Pearson V."/>
            <person name="Gilbert L.B."/>
            <person name="Handa Y."/>
            <person name="Herr J.R."/>
            <person name="Hijri M."/>
            <person name="Koul R."/>
            <person name="Kawaguchi M."/>
            <person name="Krajinski F."/>
            <person name="Lammers P.J."/>
            <person name="Masclaux F.G."/>
            <person name="Murat C."/>
            <person name="Morin E."/>
            <person name="Ndikumana S."/>
            <person name="Pagni M."/>
            <person name="Petitpierre D."/>
            <person name="Requena N."/>
            <person name="Rosikiewicz P."/>
            <person name="Riley R."/>
            <person name="Saito K."/>
            <person name="San Clemente H."/>
            <person name="Shapiro H."/>
            <person name="van Tuinen D."/>
            <person name="Becard G."/>
            <person name="Bonfante P."/>
            <person name="Paszkowski U."/>
            <person name="Shachar-Hill Y.Y."/>
            <person name="Tuskan G.A."/>
            <person name="Young P.W."/>
            <person name="Sanders I.R."/>
            <person name="Henrissat B."/>
            <person name="Rensing S.A."/>
            <person name="Grigoriev I.V."/>
            <person name="Corradi N."/>
            <person name="Roux C."/>
            <person name="Martin F."/>
        </authorList>
    </citation>
    <scope>NUCLEOTIDE SEQUENCE [LARGE SCALE GENOMIC DNA]</scope>
    <source>
        <strain evidence="1 2">DAOM 197198</strain>
    </source>
</reference>
<organism evidence="1 2">
    <name type="scientific">Rhizophagus irregularis (strain DAOM 181602 / DAOM 197198 / MUCL 43194)</name>
    <name type="common">Arbuscular mycorrhizal fungus</name>
    <name type="synonym">Glomus intraradices</name>
    <dbReference type="NCBI Taxonomy" id="747089"/>
    <lineage>
        <taxon>Eukaryota</taxon>
        <taxon>Fungi</taxon>
        <taxon>Fungi incertae sedis</taxon>
        <taxon>Mucoromycota</taxon>
        <taxon>Glomeromycotina</taxon>
        <taxon>Glomeromycetes</taxon>
        <taxon>Glomerales</taxon>
        <taxon>Glomeraceae</taxon>
        <taxon>Rhizophagus</taxon>
    </lineage>
</organism>
<evidence type="ECO:0000313" key="1">
    <source>
        <dbReference type="EMBL" id="POG59651.1"/>
    </source>
</evidence>
<comment type="caution">
    <text evidence="1">The sequence shown here is derived from an EMBL/GenBank/DDBJ whole genome shotgun (WGS) entry which is preliminary data.</text>
</comment>